<dbReference type="RefSeq" id="WP_382384214.1">
    <property type="nucleotide sequence ID" value="NZ_JBHMEZ010000014.1"/>
</dbReference>
<dbReference type="EMBL" id="JBHMEZ010000014">
    <property type="protein sequence ID" value="MFB9054573.1"/>
    <property type="molecule type" value="Genomic_DNA"/>
</dbReference>
<comment type="caution">
    <text evidence="1">The sequence shown here is derived from an EMBL/GenBank/DDBJ whole genome shotgun (WGS) entry which is preliminary data.</text>
</comment>
<keyword evidence="2" id="KW-1185">Reference proteome</keyword>
<reference evidence="1 2" key="1">
    <citation type="submission" date="2024-09" db="EMBL/GenBank/DDBJ databases">
        <authorList>
            <person name="Sun Q."/>
            <person name="Mori K."/>
        </authorList>
    </citation>
    <scope>NUCLEOTIDE SEQUENCE [LARGE SCALE GENOMIC DNA]</scope>
    <source>
        <strain evidence="1 2">CECT 8286</strain>
    </source>
</reference>
<organism evidence="1 2">
    <name type="scientific">Formosa undariae</name>
    <dbReference type="NCBI Taxonomy" id="1325436"/>
    <lineage>
        <taxon>Bacteria</taxon>
        <taxon>Pseudomonadati</taxon>
        <taxon>Bacteroidota</taxon>
        <taxon>Flavobacteriia</taxon>
        <taxon>Flavobacteriales</taxon>
        <taxon>Flavobacteriaceae</taxon>
        <taxon>Formosa</taxon>
    </lineage>
</organism>
<evidence type="ECO:0000313" key="2">
    <source>
        <dbReference type="Proteomes" id="UP001589605"/>
    </source>
</evidence>
<accession>A0ABV5F547</accession>
<gene>
    <name evidence="1" type="ORF">ACFFVB_15895</name>
</gene>
<protein>
    <recommendedName>
        <fullName evidence="3">TetR/AcrR family transcriptional regulator</fullName>
    </recommendedName>
</protein>
<name>A0ABV5F547_9FLAO</name>
<evidence type="ECO:0008006" key="3">
    <source>
        <dbReference type="Google" id="ProtNLM"/>
    </source>
</evidence>
<proteinExistence type="predicted"/>
<dbReference type="Proteomes" id="UP001589605">
    <property type="component" value="Unassembled WGS sequence"/>
</dbReference>
<sequence length="192" mass="22517">MKGNQLKMVSFSSKGYKKELIISTDQVEVMQAFLIEILSCDVMIINTNIGIDVYYNHINNQKKQIENAFLILLAKEHRSLLDFFSSDLNSKDEITLKIHQYFKRLINHPLLFKSYSKSLCYQININYAKNAKIIEALFLIWQDELLRLNDTDIKVYILRTFLSNLQLTYIQQSCKPELQDLLRSVIDAERSN</sequence>
<evidence type="ECO:0000313" key="1">
    <source>
        <dbReference type="EMBL" id="MFB9054573.1"/>
    </source>
</evidence>